<dbReference type="GO" id="GO:0005524">
    <property type="term" value="F:ATP binding"/>
    <property type="evidence" value="ECO:0007669"/>
    <property type="project" value="UniProtKB-KW"/>
</dbReference>
<keyword evidence="2" id="KW-0812">Transmembrane</keyword>
<organism evidence="4 5">
    <name type="scientific">Actinomyces oris</name>
    <dbReference type="NCBI Taxonomy" id="544580"/>
    <lineage>
        <taxon>Bacteria</taxon>
        <taxon>Bacillati</taxon>
        <taxon>Actinomycetota</taxon>
        <taxon>Actinomycetes</taxon>
        <taxon>Actinomycetales</taxon>
        <taxon>Actinomycetaceae</taxon>
        <taxon>Actinomyces</taxon>
    </lineage>
</organism>
<dbReference type="GO" id="GO:0000028">
    <property type="term" value="P:ribosomal small subunit assembly"/>
    <property type="evidence" value="ECO:0007669"/>
    <property type="project" value="TreeGrafter"/>
</dbReference>
<dbReference type="SUPFAM" id="SSF52540">
    <property type="entry name" value="P-loop containing nucleoside triphosphate hydrolases"/>
    <property type="match status" value="1"/>
</dbReference>
<feature type="transmembrane region" description="Helical" evidence="2">
    <location>
        <begin position="433"/>
        <end position="451"/>
    </location>
</feature>
<dbReference type="InterPro" id="IPR005662">
    <property type="entry name" value="GTPase_Era-like"/>
</dbReference>
<evidence type="ECO:0000256" key="2">
    <source>
        <dbReference type="SAM" id="Phobius"/>
    </source>
</evidence>
<evidence type="ECO:0000313" key="4">
    <source>
        <dbReference type="EMBL" id="OLL15414.1"/>
    </source>
</evidence>
<evidence type="ECO:0000259" key="3">
    <source>
        <dbReference type="Pfam" id="PF01926"/>
    </source>
</evidence>
<dbReference type="GO" id="GO:0005525">
    <property type="term" value="F:GTP binding"/>
    <property type="evidence" value="ECO:0007669"/>
    <property type="project" value="InterPro"/>
</dbReference>
<dbReference type="InterPro" id="IPR006073">
    <property type="entry name" value="GTP-bd"/>
</dbReference>
<dbReference type="GO" id="GO:0005829">
    <property type="term" value="C:cytosol"/>
    <property type="evidence" value="ECO:0007669"/>
    <property type="project" value="TreeGrafter"/>
</dbReference>
<feature type="transmembrane region" description="Helical" evidence="2">
    <location>
        <begin position="399"/>
        <end position="421"/>
    </location>
</feature>
<keyword evidence="4" id="KW-0547">Nucleotide-binding</keyword>
<gene>
    <name evidence="4" type="ORF">BKH32_03240</name>
</gene>
<dbReference type="Pfam" id="PF01926">
    <property type="entry name" value="MMR_HSR1"/>
    <property type="match status" value="1"/>
</dbReference>
<dbReference type="Gene3D" id="3.40.50.300">
    <property type="entry name" value="P-loop containing nucleotide triphosphate hydrolases"/>
    <property type="match status" value="1"/>
</dbReference>
<protein>
    <submittedName>
        <fullName evidence="4">ATP-binding protein</fullName>
    </submittedName>
</protein>
<dbReference type="PANTHER" id="PTHR42698">
    <property type="entry name" value="GTPASE ERA"/>
    <property type="match status" value="1"/>
</dbReference>
<dbReference type="EMBL" id="MSGO01000010">
    <property type="protein sequence ID" value="OLL15414.1"/>
    <property type="molecule type" value="Genomic_DNA"/>
</dbReference>
<dbReference type="PANTHER" id="PTHR42698:SF1">
    <property type="entry name" value="GTPASE ERA, MITOCHONDRIAL"/>
    <property type="match status" value="1"/>
</dbReference>
<dbReference type="AlphaFoldDB" id="A0A1Q8I2R5"/>
<accession>A0A1Q8I2R5</accession>
<reference evidence="4 5" key="1">
    <citation type="submission" date="2016-12" db="EMBL/GenBank/DDBJ databases">
        <title>Genomic comparison of strains in the 'Actinomyces naeslundii' group.</title>
        <authorList>
            <person name="Mughal S.R."/>
            <person name="Do T."/>
            <person name="Gilbert S.C."/>
            <person name="Witherden E.A."/>
            <person name="Didelot X."/>
            <person name="Beighton D."/>
        </authorList>
    </citation>
    <scope>NUCLEOTIDE SEQUENCE [LARGE SCALE GENOMIC DNA]</scope>
    <source>
        <strain evidence="4 5">S64C</strain>
    </source>
</reference>
<evidence type="ECO:0000256" key="1">
    <source>
        <dbReference type="SAM" id="MobiDB-lite"/>
    </source>
</evidence>
<proteinExistence type="predicted"/>
<keyword evidence="4" id="KW-0067">ATP-binding</keyword>
<keyword evidence="2" id="KW-0472">Membrane</keyword>
<feature type="domain" description="G" evidence="3">
    <location>
        <begin position="71"/>
        <end position="210"/>
    </location>
</feature>
<name>A0A1Q8I2R5_9ACTO</name>
<feature type="region of interest" description="Disordered" evidence="1">
    <location>
        <begin position="333"/>
        <end position="356"/>
    </location>
</feature>
<dbReference type="InterPro" id="IPR027417">
    <property type="entry name" value="P-loop_NTPase"/>
</dbReference>
<sequence>MSHPENVPSTSSAQRGFEVLDAEHLDARLNAVREALRLCPTEVPASLSIPAHKALDAVAQRLALGVDHTVVALFGGTGSGKSSLFNALTQLNFADVGARRPTTSRAAACSWGDDAGPLLDFLGVSSERRIRRDSILDAEDQGSMSGLVLLDVPDYDSVTTEHSLQVDRLVPLADILVWVVDPQKYADAALHDGYLRGLGARQEDMLVLVNQVDTLPESGLASLLDDVGSLLKDDGLSQVQVLPVSAVRGDNLDVVRSMLRQRVARESNAARTASAELDAITRRLRPTVARNKVGLNAELTEEATKVLLQASGAQAVEDSVRAGLSRVLPRALARPEPPSRTAVSSAHSTWVHRTSQGLPPTWARSLEASVVSPETLAGQTAEAVGSVPLPGHRQPVIDLLWWGGLLMVLGGVSWLCASVVREGLEAVRRSIEIVPVCLIVLGLMTVLISTVRRRGRARREAELYGQRVRTRLESVVERGLSRPAAKVLEKHRVLQSALGL</sequence>
<dbReference type="Proteomes" id="UP000185736">
    <property type="component" value="Unassembled WGS sequence"/>
</dbReference>
<dbReference type="RefSeq" id="WP_075248609.1">
    <property type="nucleotide sequence ID" value="NZ_MSGO01000010.1"/>
</dbReference>
<keyword evidence="2" id="KW-1133">Transmembrane helix</keyword>
<dbReference type="GO" id="GO:0043024">
    <property type="term" value="F:ribosomal small subunit binding"/>
    <property type="evidence" value="ECO:0007669"/>
    <property type="project" value="TreeGrafter"/>
</dbReference>
<evidence type="ECO:0000313" key="5">
    <source>
        <dbReference type="Proteomes" id="UP000185736"/>
    </source>
</evidence>
<dbReference type="GO" id="GO:0019843">
    <property type="term" value="F:rRNA binding"/>
    <property type="evidence" value="ECO:0007669"/>
    <property type="project" value="TreeGrafter"/>
</dbReference>
<feature type="compositionally biased region" description="Polar residues" evidence="1">
    <location>
        <begin position="341"/>
        <end position="356"/>
    </location>
</feature>
<comment type="caution">
    <text evidence="4">The sequence shown here is derived from an EMBL/GenBank/DDBJ whole genome shotgun (WGS) entry which is preliminary data.</text>
</comment>